<evidence type="ECO:0000256" key="1">
    <source>
        <dbReference type="SAM" id="MobiDB-lite"/>
    </source>
</evidence>
<protein>
    <submittedName>
        <fullName evidence="2">Uncharacterized protein</fullName>
    </submittedName>
</protein>
<sequence>MRITSFFMDVPPEADQSHHHKGDGLRRQPEPLLLLVLSHFRAKPFHTFG</sequence>
<dbReference type="EMBL" id="CP002997">
    <property type="protein sequence ID" value="AEM18522.1"/>
    <property type="molecule type" value="Genomic_DNA"/>
</dbReference>
<dbReference type="KEGG" id="bsi:BS1330_I1180"/>
<reference evidence="2 3" key="1">
    <citation type="journal article" date="2011" name="J. Bacteriol.">
        <title>Revised genome sequence of Brucella suis 1330.</title>
        <authorList>
            <person name="Tae H."/>
            <person name="Shallom S."/>
            <person name="Settlage R."/>
            <person name="Preston D."/>
            <person name="Adams L.G."/>
            <person name="Garner H.R."/>
        </authorList>
    </citation>
    <scope>NUCLEOTIDE SEQUENCE [LARGE SCALE GENOMIC DNA]</scope>
    <source>
        <strain evidence="2 3">1330</strain>
    </source>
</reference>
<feature type="region of interest" description="Disordered" evidence="1">
    <location>
        <begin position="1"/>
        <end position="25"/>
    </location>
</feature>
<proteinExistence type="predicted"/>
<keyword evidence="3" id="KW-1185">Reference proteome</keyword>
<accession>A0A0H3GC10</accession>
<dbReference type="HOGENOM" id="CLU_3133085_0_0_5"/>
<evidence type="ECO:0000313" key="3">
    <source>
        <dbReference type="Proteomes" id="UP000007104"/>
    </source>
</evidence>
<name>A0A0H3GC10_BRUSU</name>
<evidence type="ECO:0000313" key="2">
    <source>
        <dbReference type="EMBL" id="AEM18522.1"/>
    </source>
</evidence>
<gene>
    <name evidence="2" type="ordered locus">BS1330_I1180</name>
</gene>
<organism evidence="2 3">
    <name type="scientific">Brucella suis biovar 1 (strain 1330)</name>
    <dbReference type="NCBI Taxonomy" id="204722"/>
    <lineage>
        <taxon>Bacteria</taxon>
        <taxon>Pseudomonadati</taxon>
        <taxon>Pseudomonadota</taxon>
        <taxon>Alphaproteobacteria</taxon>
        <taxon>Hyphomicrobiales</taxon>
        <taxon>Brucellaceae</taxon>
        <taxon>Brucella/Ochrobactrum group</taxon>
        <taxon>Brucella</taxon>
    </lineage>
</organism>
<dbReference type="KEGG" id="bms:BR1184"/>
<dbReference type="AlphaFoldDB" id="A0A0H3GC10"/>
<dbReference type="Proteomes" id="UP000007104">
    <property type="component" value="Chromosome I"/>
</dbReference>